<evidence type="ECO:0000256" key="6">
    <source>
        <dbReference type="ARBA" id="ARBA00022737"/>
    </source>
</evidence>
<keyword evidence="7" id="KW-0106">Calcium</keyword>
<proteinExistence type="inferred from homology"/>
<dbReference type="GeneID" id="25561826"/>
<dbReference type="InterPro" id="IPR039010">
    <property type="entry name" value="Synaptotagmin_SMP"/>
</dbReference>
<evidence type="ECO:0000313" key="17">
    <source>
        <dbReference type="Proteomes" id="UP000054408"/>
    </source>
</evidence>
<reference evidence="16 17" key="1">
    <citation type="submission" date="2010-05" db="EMBL/GenBank/DDBJ databases">
        <title>The Genome Sequence of Thecamonas trahens ATCC 50062.</title>
        <authorList>
            <consortium name="The Broad Institute Genome Sequencing Platform"/>
            <person name="Russ C."/>
            <person name="Cuomo C."/>
            <person name="Shea T."/>
            <person name="Young S.K."/>
            <person name="Zeng Q."/>
            <person name="Koehrsen M."/>
            <person name="Haas B."/>
            <person name="Borodovsky M."/>
            <person name="Guigo R."/>
            <person name="Alvarado L."/>
            <person name="Berlin A."/>
            <person name="Bochicchio J."/>
            <person name="Borenstein D."/>
            <person name="Chapman S."/>
            <person name="Chen Z."/>
            <person name="Freedman E."/>
            <person name="Gellesch M."/>
            <person name="Goldberg J."/>
            <person name="Griggs A."/>
            <person name="Gujja S."/>
            <person name="Heilman E."/>
            <person name="Heiman D."/>
            <person name="Hepburn T."/>
            <person name="Howarth C."/>
            <person name="Jen D."/>
            <person name="Larson L."/>
            <person name="Mehta T."/>
            <person name="Park D."/>
            <person name="Pearson M."/>
            <person name="Roberts A."/>
            <person name="Saif S."/>
            <person name="Shenoy N."/>
            <person name="Sisk P."/>
            <person name="Stolte C."/>
            <person name="Sykes S."/>
            <person name="Thomson T."/>
            <person name="Walk T."/>
            <person name="White J."/>
            <person name="Yandava C."/>
            <person name="Burger G."/>
            <person name="Gray M.W."/>
            <person name="Holland P.W.H."/>
            <person name="King N."/>
            <person name="Lang F.B.F."/>
            <person name="Roger A.J."/>
            <person name="Ruiz-Trillo I."/>
            <person name="Lander E."/>
            <person name="Nusbaum C."/>
        </authorList>
    </citation>
    <scope>NUCLEOTIDE SEQUENCE [LARGE SCALE GENOMIC DNA]</scope>
    <source>
        <strain evidence="16 17">ATCC 50062</strain>
    </source>
</reference>
<dbReference type="InterPro" id="IPR031468">
    <property type="entry name" value="SMP_LBD"/>
</dbReference>
<evidence type="ECO:0000256" key="3">
    <source>
        <dbReference type="ARBA" id="ARBA00022448"/>
    </source>
</evidence>
<dbReference type="PANTHER" id="PTHR10774">
    <property type="entry name" value="EXTENDED SYNAPTOTAGMIN-RELATED"/>
    <property type="match status" value="1"/>
</dbReference>
<dbReference type="Pfam" id="PF00168">
    <property type="entry name" value="C2"/>
    <property type="match status" value="2"/>
</dbReference>
<evidence type="ECO:0000256" key="13">
    <source>
        <dbReference type="SAM" id="Phobius"/>
    </source>
</evidence>
<dbReference type="RefSeq" id="XP_013761147.1">
    <property type="nucleotide sequence ID" value="XM_013905693.1"/>
</dbReference>
<gene>
    <name evidence="16" type="ORF">AMSG_02118</name>
</gene>
<dbReference type="CDD" id="cd00030">
    <property type="entry name" value="C2"/>
    <property type="match status" value="1"/>
</dbReference>
<dbReference type="Proteomes" id="UP000054408">
    <property type="component" value="Unassembled WGS sequence"/>
</dbReference>
<evidence type="ECO:0000256" key="9">
    <source>
        <dbReference type="ARBA" id="ARBA00023055"/>
    </source>
</evidence>
<evidence type="ECO:0000256" key="5">
    <source>
        <dbReference type="ARBA" id="ARBA00022723"/>
    </source>
</evidence>
<keyword evidence="6" id="KW-0677">Repeat</keyword>
<dbReference type="InterPro" id="IPR000008">
    <property type="entry name" value="C2_dom"/>
</dbReference>
<dbReference type="PROSITE" id="PS51847">
    <property type="entry name" value="SMP"/>
    <property type="match status" value="1"/>
</dbReference>
<keyword evidence="8 13" id="KW-1133">Transmembrane helix</keyword>
<dbReference type="OrthoDB" id="67700at2759"/>
<sequence>MSSPNLQVLREGKMRHKPARNKRFKRFKRGYVVLTTQALQVASKAGGKLRAVLPLTRARAAFHRSHPARFELGSEIAGVIRVAASGLRLFDVGRSARNGLVPALDIPLSNLHRVHHVGSSLSIRYMAADNLVAVIFHVAYAVGKTIVRLLRKLVEAELDSARKPFAVALQPEGPFDKRLVVTSTGLTLQRVNTSRLLSPVSAAATIREAQRRRTAADRAIAKASKKQTRSSRKLRIRKLRKSSKSHKSTASSPDPTPVPPMLSVTAPDSGPSSVEWSDDDNGDGSGADGALSPSKSAFGDLSELSSAGEGSDDNDAGVGAIISHGRGQAPVEFTVHELVHGDNGWLSLQSLSWGELSEIRRIAHDGIALMLHSGTSYVIYFEAPEALDGALDVIETASAASLTTTEASVGLHRSIDDYLDALAMSASFSRSMLFDSAEASSVRDESDEASSAGSGSGFSSDALWDVSDDGLDLHSLATPLKITQRKATRTGVSWDDVGAALDVGAVGRSDAHFEAVPHANAELDSGSCPALAEMPAHEGISDVAVQRRLWIRRVFDGWFGVATSRRGGARVAEELAFSVLYSKYSQGLIHDRIYDFGYTAAFFMLFQIMGWFHFGISWAILGAGAWFLTEMRRREIRERKMEVFAMRAFRNLAFDDPIMQALLNIPNAVDRILPPWVSSPHVHQVEWLNIIVEKMWPYLHVAIEDAIVEKVTPLFEKRPSVVSEVGFASCDFGTIPFLLTGLEIHDSEAEEVLLDLDFRWAGNPDLALWLKAKGVPLTVRFTDFQLYGTFRIGLKPLMQQLPGFGAISVSFAKKPVVDFNLSAGAVSVTHLPGVSAWLNKFIRQHVVATMVWPQKIIKELYSTVEVERAFINDFVPRGAVVVVVHSATSLRKADFFSSDPYASISIDGVNKPQRTRVIKHKTSPVWEERLEFAVPDIAGKRMYVDIFDSDRGINSDDLLGRSEFDIFSLTAYQTVRVSEPLQLAKKGSVTYSVQWCPFWGHPEFRLPPGGVEPSEKYSGILFCHIKKATALAWASSQLWAVASVGHESESTAVSSKANGNKPVWDHKLTLRVDDWRSDVLRVDLFQKTGRKKKKTTATPAGSVKIQVSAVSAGIEGHVLERAFQLDEVAQGAVHLRLIFVSRWGLHA</sequence>
<keyword evidence="4 13" id="KW-0812">Transmembrane</keyword>
<dbReference type="InterPro" id="IPR045050">
    <property type="entry name" value="Synaptotagmin_plant"/>
</dbReference>
<dbReference type="STRING" id="461836.A0A0L0DV66"/>
<dbReference type="GO" id="GO:0046872">
    <property type="term" value="F:metal ion binding"/>
    <property type="evidence" value="ECO:0007669"/>
    <property type="project" value="UniProtKB-KW"/>
</dbReference>
<accession>A0A0L0DV66</accession>
<keyword evidence="11 13" id="KW-0472">Membrane</keyword>
<keyword evidence="3" id="KW-0813">Transport</keyword>
<dbReference type="CDD" id="cd21677">
    <property type="entry name" value="SMP_SYT"/>
    <property type="match status" value="1"/>
</dbReference>
<feature type="transmembrane region" description="Helical" evidence="13">
    <location>
        <begin position="596"/>
        <end position="629"/>
    </location>
</feature>
<dbReference type="EMBL" id="GL349440">
    <property type="protein sequence ID" value="KNC56105.1"/>
    <property type="molecule type" value="Genomic_DNA"/>
</dbReference>
<dbReference type="eggNOG" id="KOG1012">
    <property type="taxonomic scope" value="Eukaryota"/>
</dbReference>
<keyword evidence="17" id="KW-1185">Reference proteome</keyword>
<dbReference type="PROSITE" id="PS50004">
    <property type="entry name" value="C2"/>
    <property type="match status" value="2"/>
</dbReference>
<organism evidence="16 17">
    <name type="scientific">Thecamonas trahens ATCC 50062</name>
    <dbReference type="NCBI Taxonomy" id="461836"/>
    <lineage>
        <taxon>Eukaryota</taxon>
        <taxon>Apusozoa</taxon>
        <taxon>Apusomonadida</taxon>
        <taxon>Apusomonadidae</taxon>
        <taxon>Thecamonas</taxon>
    </lineage>
</organism>
<keyword evidence="10" id="KW-0446">Lipid-binding</keyword>
<dbReference type="PANTHER" id="PTHR10774:SF190">
    <property type="entry name" value="C2 CALCIUM_LIPID-BINDING ENDONUCLEASE_EXONUCLEASE_PHOSPHATASE-RELATED"/>
    <property type="match status" value="1"/>
</dbReference>
<dbReference type="GO" id="GO:0006869">
    <property type="term" value="P:lipid transport"/>
    <property type="evidence" value="ECO:0007669"/>
    <property type="project" value="UniProtKB-KW"/>
</dbReference>
<feature type="domain" description="SMP-LTD" evidence="15">
    <location>
        <begin position="681"/>
        <end position="861"/>
    </location>
</feature>
<dbReference type="AlphaFoldDB" id="A0A0L0DV66"/>
<dbReference type="GO" id="GO:0008289">
    <property type="term" value="F:lipid binding"/>
    <property type="evidence" value="ECO:0007669"/>
    <property type="project" value="UniProtKB-KW"/>
</dbReference>
<dbReference type="SUPFAM" id="SSF49562">
    <property type="entry name" value="C2 domain (Calcium/lipid-binding domain, CaLB)"/>
    <property type="match status" value="2"/>
</dbReference>
<dbReference type="SMART" id="SM00239">
    <property type="entry name" value="C2"/>
    <property type="match status" value="2"/>
</dbReference>
<feature type="region of interest" description="Disordered" evidence="12">
    <location>
        <begin position="209"/>
        <end position="321"/>
    </location>
</feature>
<dbReference type="Gene3D" id="2.60.40.150">
    <property type="entry name" value="C2 domain"/>
    <property type="match status" value="2"/>
</dbReference>
<keyword evidence="5" id="KW-0479">Metal-binding</keyword>
<name>A0A0L0DV66_THETB</name>
<feature type="domain" description="C2" evidence="14">
    <location>
        <begin position="856"/>
        <end position="979"/>
    </location>
</feature>
<evidence type="ECO:0000256" key="2">
    <source>
        <dbReference type="ARBA" id="ARBA00006996"/>
    </source>
</evidence>
<evidence type="ECO:0000256" key="12">
    <source>
        <dbReference type="SAM" id="MobiDB-lite"/>
    </source>
</evidence>
<evidence type="ECO:0000256" key="4">
    <source>
        <dbReference type="ARBA" id="ARBA00022692"/>
    </source>
</evidence>
<evidence type="ECO:0000256" key="1">
    <source>
        <dbReference type="ARBA" id="ARBA00004167"/>
    </source>
</evidence>
<comment type="similarity">
    <text evidence="2">Belongs to the synaptotagmin family.</text>
</comment>
<dbReference type="GO" id="GO:0016020">
    <property type="term" value="C:membrane"/>
    <property type="evidence" value="ECO:0007669"/>
    <property type="project" value="UniProtKB-SubCell"/>
</dbReference>
<dbReference type="InterPro" id="IPR035892">
    <property type="entry name" value="C2_domain_sf"/>
</dbReference>
<evidence type="ECO:0000256" key="11">
    <source>
        <dbReference type="ARBA" id="ARBA00023136"/>
    </source>
</evidence>
<protein>
    <submittedName>
        <fullName evidence="16">Plant synaptotagmin</fullName>
    </submittedName>
</protein>
<feature type="domain" description="C2" evidence="14">
    <location>
        <begin position="1007"/>
        <end position="1121"/>
    </location>
</feature>
<evidence type="ECO:0000256" key="10">
    <source>
        <dbReference type="ARBA" id="ARBA00023121"/>
    </source>
</evidence>
<comment type="subcellular location">
    <subcellularLocation>
        <location evidence="1">Membrane</location>
        <topology evidence="1">Single-pass membrane protein</topology>
    </subcellularLocation>
</comment>
<evidence type="ECO:0000259" key="14">
    <source>
        <dbReference type="PROSITE" id="PS50004"/>
    </source>
</evidence>
<evidence type="ECO:0000256" key="7">
    <source>
        <dbReference type="ARBA" id="ARBA00022837"/>
    </source>
</evidence>
<keyword evidence="9" id="KW-0445">Lipid transport</keyword>
<feature type="compositionally biased region" description="Basic residues" evidence="12">
    <location>
        <begin position="223"/>
        <end position="247"/>
    </location>
</feature>
<feature type="compositionally biased region" description="Basic and acidic residues" evidence="12">
    <location>
        <begin position="209"/>
        <end position="220"/>
    </location>
</feature>
<dbReference type="Pfam" id="PF17047">
    <property type="entry name" value="SMP_LBD"/>
    <property type="match status" value="1"/>
</dbReference>
<evidence type="ECO:0000313" key="16">
    <source>
        <dbReference type="EMBL" id="KNC56105.1"/>
    </source>
</evidence>
<evidence type="ECO:0000256" key="8">
    <source>
        <dbReference type="ARBA" id="ARBA00022989"/>
    </source>
</evidence>
<evidence type="ECO:0000259" key="15">
    <source>
        <dbReference type="PROSITE" id="PS51847"/>
    </source>
</evidence>
<dbReference type="GO" id="GO:0005783">
    <property type="term" value="C:endoplasmic reticulum"/>
    <property type="evidence" value="ECO:0007669"/>
    <property type="project" value="TreeGrafter"/>
</dbReference>